<feature type="domain" description="Peptidase S8/S53" evidence="3">
    <location>
        <begin position="192"/>
        <end position="436"/>
    </location>
</feature>
<dbReference type="InterPro" id="IPR036852">
    <property type="entry name" value="Peptidase_S8/S53_dom_sf"/>
</dbReference>
<feature type="signal peptide" evidence="2">
    <location>
        <begin position="1"/>
        <end position="26"/>
    </location>
</feature>
<feature type="active site" description="Charge relay system" evidence="1">
    <location>
        <position position="199"/>
    </location>
</feature>
<comment type="caution">
    <text evidence="4">The sequence shown here is derived from an EMBL/GenBank/DDBJ whole genome shotgun (WGS) entry which is preliminary data.</text>
</comment>
<dbReference type="SUPFAM" id="SSF52743">
    <property type="entry name" value="Subtilisin-like"/>
    <property type="match status" value="1"/>
</dbReference>
<dbReference type="OrthoDB" id="10331186at2759"/>
<dbReference type="Gene3D" id="3.40.50.200">
    <property type="entry name" value="Peptidase S8/S53 domain"/>
    <property type="match status" value="1"/>
</dbReference>
<keyword evidence="1" id="KW-0378">Hydrolase</keyword>
<sequence>MGWRRLPGSQALSILITAAALYSATPQQLPAPRSYGHAQAPSPARGVRPKAVATPNAVAALASALLSVAAPERPVPISPLSNTTLPFRPGRLLVKFRDLDGGNYSQIVDTVNEWAGIDLIKVMAGTGIAVVNVTDGASTQRKAARLAGSELVEWTEMDYLMSGDGSTGSAGWALDKLQAAAVWSGYTFGNCGVAVCHIDSGMPWTNNHWYNPGEYAAFPFVDDDGNGVIDDYFGANFMGGKTNVSWDYNGHGSGTSAVLGGVNNGDSSSQLGVSPKVSIMPCVAMDAALAVPFSAAIACVEWCKNNFENIAAMGGRQRTGIYVAAWGSNSLTDSDALRAVIQRADSRGRTRALFTASAGNTQSPVHVPASLGLSNIVSLTYSDSSDVVRGNTGSWIDVAAPTGSTSDAAAVGGGLAALMVAANPSLTPEQLKAAMRAGVDVLSTTQGKVGSNGRLNALKAFQYLERQGTVQKARATPDQSQQCNPLQVWYPPWPSSRLGCSIGGTNQCWTSYSSQN</sequence>
<proteinExistence type="inferred from homology"/>
<dbReference type="GO" id="GO:0004252">
    <property type="term" value="F:serine-type endopeptidase activity"/>
    <property type="evidence" value="ECO:0007669"/>
    <property type="project" value="UniProtKB-UniRule"/>
</dbReference>
<dbReference type="Pfam" id="PF00082">
    <property type="entry name" value="Peptidase_S8"/>
    <property type="match status" value="1"/>
</dbReference>
<organism evidence="4 5">
    <name type="scientific">Coccomyxa subellipsoidea (strain C-169)</name>
    <name type="common">Green microalga</name>
    <dbReference type="NCBI Taxonomy" id="574566"/>
    <lineage>
        <taxon>Eukaryota</taxon>
        <taxon>Viridiplantae</taxon>
        <taxon>Chlorophyta</taxon>
        <taxon>core chlorophytes</taxon>
        <taxon>Trebouxiophyceae</taxon>
        <taxon>Trebouxiophyceae incertae sedis</taxon>
        <taxon>Coccomyxaceae</taxon>
        <taxon>Coccomyxa</taxon>
        <taxon>Coccomyxa subellipsoidea</taxon>
    </lineage>
</organism>
<evidence type="ECO:0000313" key="4">
    <source>
        <dbReference type="EMBL" id="EIE21403.1"/>
    </source>
</evidence>
<feature type="active site" description="Charge relay system" evidence="1">
    <location>
        <position position="251"/>
    </location>
</feature>
<dbReference type="KEGG" id="csl:COCSUDRAFT_48095"/>
<comment type="similarity">
    <text evidence="1">Belongs to the peptidase S8 family.</text>
</comment>
<evidence type="ECO:0000256" key="2">
    <source>
        <dbReference type="SAM" id="SignalP"/>
    </source>
</evidence>
<evidence type="ECO:0000259" key="3">
    <source>
        <dbReference type="Pfam" id="PF00082"/>
    </source>
</evidence>
<feature type="active site" description="Charge relay system" evidence="1">
    <location>
        <position position="406"/>
    </location>
</feature>
<accession>I0YSN4</accession>
<dbReference type="RefSeq" id="XP_005645947.1">
    <property type="nucleotide sequence ID" value="XM_005645890.1"/>
</dbReference>
<evidence type="ECO:0000313" key="5">
    <source>
        <dbReference type="Proteomes" id="UP000007264"/>
    </source>
</evidence>
<name>I0YSN4_COCSC</name>
<dbReference type="EMBL" id="AGSI01000012">
    <property type="protein sequence ID" value="EIE21403.1"/>
    <property type="molecule type" value="Genomic_DNA"/>
</dbReference>
<keyword evidence="1" id="KW-0720">Serine protease</keyword>
<gene>
    <name evidence="4" type="ORF">COCSUDRAFT_48095</name>
</gene>
<protein>
    <submittedName>
        <fullName evidence="4">Subtilisin-like protein</fullName>
    </submittedName>
</protein>
<evidence type="ECO:0000256" key="1">
    <source>
        <dbReference type="PROSITE-ProRule" id="PRU01240"/>
    </source>
</evidence>
<keyword evidence="5" id="KW-1185">Reference proteome</keyword>
<dbReference type="InterPro" id="IPR000209">
    <property type="entry name" value="Peptidase_S8/S53_dom"/>
</dbReference>
<dbReference type="Proteomes" id="UP000007264">
    <property type="component" value="Unassembled WGS sequence"/>
</dbReference>
<dbReference type="PROSITE" id="PS51892">
    <property type="entry name" value="SUBTILASE"/>
    <property type="match status" value="1"/>
</dbReference>
<feature type="chain" id="PRO_5003636617" evidence="2">
    <location>
        <begin position="27"/>
        <end position="516"/>
    </location>
</feature>
<dbReference type="AlphaFoldDB" id="I0YSN4"/>
<dbReference type="GO" id="GO:0006508">
    <property type="term" value="P:proteolysis"/>
    <property type="evidence" value="ECO:0007669"/>
    <property type="project" value="UniProtKB-KW"/>
</dbReference>
<keyword evidence="2" id="KW-0732">Signal</keyword>
<keyword evidence="1" id="KW-0645">Protease</keyword>
<dbReference type="GeneID" id="17039387"/>
<reference evidence="4 5" key="1">
    <citation type="journal article" date="2012" name="Genome Biol.">
        <title>The genome of the polar eukaryotic microalga coccomyxa subellipsoidea reveals traits of cold adaptation.</title>
        <authorList>
            <person name="Blanc G."/>
            <person name="Agarkova I."/>
            <person name="Grimwood J."/>
            <person name="Kuo A."/>
            <person name="Brueggeman A."/>
            <person name="Dunigan D."/>
            <person name="Gurnon J."/>
            <person name="Ladunga I."/>
            <person name="Lindquist E."/>
            <person name="Lucas S."/>
            <person name="Pangilinan J."/>
            <person name="Proschold T."/>
            <person name="Salamov A."/>
            <person name="Schmutz J."/>
            <person name="Weeks D."/>
            <person name="Yamada T."/>
            <person name="Claverie J.M."/>
            <person name="Grigoriev I."/>
            <person name="Van Etten J."/>
            <person name="Lomsadze A."/>
            <person name="Borodovsky M."/>
        </authorList>
    </citation>
    <scope>NUCLEOTIDE SEQUENCE [LARGE SCALE GENOMIC DNA]</scope>
    <source>
        <strain evidence="4 5">C-169</strain>
    </source>
</reference>